<protein>
    <recommendedName>
        <fullName evidence="3">Lipoprotein</fullName>
    </recommendedName>
</protein>
<dbReference type="PROSITE" id="PS51257">
    <property type="entry name" value="PROKAR_LIPOPROTEIN"/>
    <property type="match status" value="1"/>
</dbReference>
<dbReference type="Proteomes" id="UP001501333">
    <property type="component" value="Unassembled WGS sequence"/>
</dbReference>
<dbReference type="EMBL" id="BAABAO010000010">
    <property type="protein sequence ID" value="GAA4132653.1"/>
    <property type="molecule type" value="Genomic_DNA"/>
</dbReference>
<accession>A0ABP7Y949</accession>
<organism evidence="1 2">
    <name type="scientific">Flavobacterium chungbukense</name>
    <dbReference type="NCBI Taxonomy" id="877464"/>
    <lineage>
        <taxon>Bacteria</taxon>
        <taxon>Pseudomonadati</taxon>
        <taxon>Bacteroidota</taxon>
        <taxon>Flavobacteriia</taxon>
        <taxon>Flavobacteriales</taxon>
        <taxon>Flavobacteriaceae</taxon>
        <taxon>Flavobacterium</taxon>
    </lineage>
</organism>
<reference evidence="2" key="1">
    <citation type="journal article" date="2019" name="Int. J. Syst. Evol. Microbiol.">
        <title>The Global Catalogue of Microorganisms (GCM) 10K type strain sequencing project: providing services to taxonomists for standard genome sequencing and annotation.</title>
        <authorList>
            <consortium name="The Broad Institute Genomics Platform"/>
            <consortium name="The Broad Institute Genome Sequencing Center for Infectious Disease"/>
            <person name="Wu L."/>
            <person name="Ma J."/>
        </authorList>
    </citation>
    <scope>NUCLEOTIDE SEQUENCE [LARGE SCALE GENOMIC DNA]</scope>
    <source>
        <strain evidence="2">JCM 17386</strain>
    </source>
</reference>
<evidence type="ECO:0000313" key="1">
    <source>
        <dbReference type="EMBL" id="GAA4132653.1"/>
    </source>
</evidence>
<keyword evidence="2" id="KW-1185">Reference proteome</keyword>
<sequence>MKIQNLLFLLLVIVTFSCNKDENREEVLNCKPTSISMVVNGKPQTFQALGYGIDLRSEGYELHLNGDRRSNDPFREQGIAVILPYKKTGKNIIQKFLYHQYIDNVSFDGDFIKGEFECDVIINRNSCFYATFSGKLNDGNQEVMITDGIISYQYDDAFDN</sequence>
<comment type="caution">
    <text evidence="1">The sequence shown here is derived from an EMBL/GenBank/DDBJ whole genome shotgun (WGS) entry which is preliminary data.</text>
</comment>
<evidence type="ECO:0000313" key="2">
    <source>
        <dbReference type="Proteomes" id="UP001501333"/>
    </source>
</evidence>
<name>A0ABP7Y949_9FLAO</name>
<gene>
    <name evidence="1" type="ORF">GCM10022250_25680</name>
</gene>
<evidence type="ECO:0008006" key="3">
    <source>
        <dbReference type="Google" id="ProtNLM"/>
    </source>
</evidence>
<proteinExistence type="predicted"/>